<dbReference type="SUPFAM" id="SSF53850">
    <property type="entry name" value="Periplasmic binding protein-like II"/>
    <property type="match status" value="1"/>
</dbReference>
<dbReference type="Gene3D" id="3.40.190.10">
    <property type="entry name" value="Periplasmic binding protein-like II"/>
    <property type="match status" value="2"/>
</dbReference>
<dbReference type="EMBL" id="FNCP01000002">
    <property type="protein sequence ID" value="SDG27890.1"/>
    <property type="molecule type" value="Genomic_DNA"/>
</dbReference>
<dbReference type="GO" id="GO:0015689">
    <property type="term" value="P:molybdate ion transport"/>
    <property type="evidence" value="ECO:0007669"/>
    <property type="project" value="InterPro"/>
</dbReference>
<evidence type="ECO:0000256" key="1">
    <source>
        <dbReference type="ARBA" id="ARBA00009175"/>
    </source>
</evidence>
<dbReference type="PANTHER" id="PTHR30632">
    <property type="entry name" value="MOLYBDATE-BINDING PERIPLASMIC PROTEIN"/>
    <property type="match status" value="1"/>
</dbReference>
<gene>
    <name evidence="6" type="ORF">SAMN05443529_10223</name>
</gene>
<keyword evidence="7" id="KW-1185">Reference proteome</keyword>
<evidence type="ECO:0000256" key="5">
    <source>
        <dbReference type="PIRSR" id="PIRSR004846-1"/>
    </source>
</evidence>
<evidence type="ECO:0000313" key="6">
    <source>
        <dbReference type="EMBL" id="SDG27890.1"/>
    </source>
</evidence>
<keyword evidence="4" id="KW-0732">Signal</keyword>
<keyword evidence="3 5" id="KW-0479">Metal-binding</keyword>
<comment type="similarity">
    <text evidence="1">Belongs to the bacterial solute-binding protein ModA family.</text>
</comment>
<dbReference type="PIRSF" id="PIRSF004846">
    <property type="entry name" value="ModA"/>
    <property type="match status" value="1"/>
</dbReference>
<dbReference type="NCBIfam" id="TIGR01256">
    <property type="entry name" value="modA"/>
    <property type="match status" value="1"/>
</dbReference>
<protein>
    <submittedName>
        <fullName evidence="6">Molybdate transport system substrate-binding protein</fullName>
    </submittedName>
</protein>
<feature type="binding site" evidence="5">
    <location>
        <position position="97"/>
    </location>
    <ligand>
        <name>molybdate</name>
        <dbReference type="ChEBI" id="CHEBI:36264"/>
    </ligand>
</feature>
<dbReference type="GO" id="GO:0030973">
    <property type="term" value="F:molybdate ion binding"/>
    <property type="evidence" value="ECO:0007669"/>
    <property type="project" value="TreeGrafter"/>
</dbReference>
<dbReference type="Pfam" id="PF13531">
    <property type="entry name" value="SBP_bac_11"/>
    <property type="match status" value="1"/>
</dbReference>
<feature type="binding site" evidence="5">
    <location>
        <position position="178"/>
    </location>
    <ligand>
        <name>molybdate</name>
        <dbReference type="ChEBI" id="CHEBI:36264"/>
    </ligand>
</feature>
<reference evidence="7" key="1">
    <citation type="submission" date="2016-10" db="EMBL/GenBank/DDBJ databases">
        <authorList>
            <person name="Varghese N."/>
            <person name="Submissions S."/>
        </authorList>
    </citation>
    <scope>NUCLEOTIDE SEQUENCE [LARGE SCALE GENOMIC DNA]</scope>
    <source>
        <strain evidence="7">DSM 8344</strain>
    </source>
</reference>
<dbReference type="InterPro" id="IPR050682">
    <property type="entry name" value="ModA/WtpA"/>
</dbReference>
<sequence length="288" mass="31289">MKLLSTSKACEPRETYKTKVSYTLIAALFGLIVLLMSGCSSAVNETPKAEGSQTEQLKPIELLVSTAPSLKGSLEEIKGLYTAKNAQVKLVYNYGPSGSLQNQIEQGAAADIFISQGKPQMDALEQKGLIKQGTRINLLGDELVLIVNKNNTRIKSFEDLISSEVKKIGIGEADSVPAAKTTKETLETLKLWDKLQPKFVIGKDLMQIMTYVETENAEAGFVWDTIAITSDKVRIVAAAPANSHKPVTLPAAVVASSKNGDEASKFLEYLQSDEAMKIFEKNGFIRGE</sequence>
<dbReference type="InterPro" id="IPR005950">
    <property type="entry name" value="ModA"/>
</dbReference>
<evidence type="ECO:0000256" key="3">
    <source>
        <dbReference type="ARBA" id="ARBA00022723"/>
    </source>
</evidence>
<dbReference type="GO" id="GO:0046872">
    <property type="term" value="F:metal ion binding"/>
    <property type="evidence" value="ECO:0007669"/>
    <property type="project" value="UniProtKB-KW"/>
</dbReference>
<dbReference type="RefSeq" id="WP_092329208.1">
    <property type="nucleotide sequence ID" value="NZ_FNCP01000002.1"/>
</dbReference>
<dbReference type="Proteomes" id="UP000198656">
    <property type="component" value="Unassembled WGS sequence"/>
</dbReference>
<feature type="binding site" evidence="5">
    <location>
        <position position="69"/>
    </location>
    <ligand>
        <name>molybdate</name>
        <dbReference type="ChEBI" id="CHEBI:36264"/>
    </ligand>
</feature>
<dbReference type="FunFam" id="3.40.190.10:FF:000035">
    <property type="entry name" value="Molybdate ABC transporter substrate-binding protein"/>
    <property type="match status" value="1"/>
</dbReference>
<organism evidence="6 7">
    <name type="scientific">Desulfosporosinus hippei DSM 8344</name>
    <dbReference type="NCBI Taxonomy" id="1121419"/>
    <lineage>
        <taxon>Bacteria</taxon>
        <taxon>Bacillati</taxon>
        <taxon>Bacillota</taxon>
        <taxon>Clostridia</taxon>
        <taxon>Eubacteriales</taxon>
        <taxon>Desulfitobacteriaceae</taxon>
        <taxon>Desulfosporosinus</taxon>
    </lineage>
</organism>
<dbReference type="STRING" id="1121419.SAMN05443529_10223"/>
<dbReference type="PANTHER" id="PTHR30632:SF0">
    <property type="entry name" value="SULFATE-BINDING PROTEIN"/>
    <property type="match status" value="1"/>
</dbReference>
<proteinExistence type="inferred from homology"/>
<dbReference type="GO" id="GO:1901359">
    <property type="term" value="F:tungstate binding"/>
    <property type="evidence" value="ECO:0007669"/>
    <property type="project" value="UniProtKB-ARBA"/>
</dbReference>
<dbReference type="AlphaFoldDB" id="A0A1G7SZZ6"/>
<accession>A0A1G7SZZ6</accession>
<dbReference type="OrthoDB" id="9785015at2"/>
<keyword evidence="2 5" id="KW-0500">Molybdenum</keyword>
<evidence type="ECO:0000313" key="7">
    <source>
        <dbReference type="Proteomes" id="UP000198656"/>
    </source>
</evidence>
<evidence type="ECO:0000256" key="2">
    <source>
        <dbReference type="ARBA" id="ARBA00022505"/>
    </source>
</evidence>
<name>A0A1G7SZZ6_9FIRM</name>
<evidence type="ECO:0000256" key="4">
    <source>
        <dbReference type="ARBA" id="ARBA00022729"/>
    </source>
</evidence>